<keyword evidence="3" id="KW-1185">Reference proteome</keyword>
<organism evidence="2 3">
    <name type="scientific">Aspergillus pseudonomiae</name>
    <dbReference type="NCBI Taxonomy" id="1506151"/>
    <lineage>
        <taxon>Eukaryota</taxon>
        <taxon>Fungi</taxon>
        <taxon>Dikarya</taxon>
        <taxon>Ascomycota</taxon>
        <taxon>Pezizomycotina</taxon>
        <taxon>Eurotiomycetes</taxon>
        <taxon>Eurotiomycetidae</taxon>
        <taxon>Eurotiales</taxon>
        <taxon>Aspergillaceae</taxon>
        <taxon>Aspergillus</taxon>
        <taxon>Aspergillus subgen. Circumdati</taxon>
    </lineage>
</organism>
<sequence length="367" mass="40676">MTLQMSDQIRGNPTSPQYSYTVCFQGSATSPLEQTAAGNMPGTWIQGREHPQQENSIRILLGGVDLALHLPFSPEVFDEIRAVHNLPRDPLQCPNGSFFIKYVLNSGKVAIILYVKYAQVYLTMEYDPNHNVTATVVRLSNATTIGVLAGRLASLRCVAWHPLLLPTVLIEHMVNQLPGAVAGHSSRILTTRRSPLKLLSITKRRAQECSQILKSLQELPTSPVSPDTPRAVVAGTYCVDSKLSHLAFSIQNILDQCDMHASINNEDLQSATQRLTQSADYNARVMTVLTVIYLPLSAVAAIFSTSFFDVKQEGGLTVSSDFWIFWATAVGLSLATMVLLVKPHEWYGIYRRAKGVLSFCIHCWFKR</sequence>
<accession>A0A5N7D7Y5</accession>
<gene>
    <name evidence="2" type="ORF">BDV37DRAFT_284711</name>
</gene>
<reference evidence="2 3" key="1">
    <citation type="submission" date="2019-04" db="EMBL/GenBank/DDBJ databases">
        <authorList>
            <consortium name="DOE Joint Genome Institute"/>
            <person name="Mondo S."/>
            <person name="Kjaerbolling I."/>
            <person name="Vesth T."/>
            <person name="Frisvad J.C."/>
            <person name="Nybo J.L."/>
            <person name="Theobald S."/>
            <person name="Kildgaard S."/>
            <person name="Isbrandt T."/>
            <person name="Kuo A."/>
            <person name="Sato A."/>
            <person name="Lyhne E.K."/>
            <person name="Kogle M.E."/>
            <person name="Wiebenga A."/>
            <person name="Kun R.S."/>
            <person name="Lubbers R.J."/>
            <person name="Makela M.R."/>
            <person name="Barry K."/>
            <person name="Chovatia M."/>
            <person name="Clum A."/>
            <person name="Daum C."/>
            <person name="Haridas S."/>
            <person name="He G."/>
            <person name="LaButti K."/>
            <person name="Lipzen A."/>
            <person name="Riley R."/>
            <person name="Salamov A."/>
            <person name="Simmons B.A."/>
            <person name="Magnuson J.K."/>
            <person name="Henrissat B."/>
            <person name="Mortensen U.H."/>
            <person name="Larsen T.O."/>
            <person name="Devries R.P."/>
            <person name="Grigoriev I.V."/>
            <person name="Machida M."/>
            <person name="Baker S.E."/>
            <person name="Andersen M.R."/>
            <person name="Cantor M.N."/>
            <person name="Hua S.X."/>
        </authorList>
    </citation>
    <scope>NUCLEOTIDE SEQUENCE [LARGE SCALE GENOMIC DNA]</scope>
    <source>
        <strain evidence="2 3">CBS 119388</strain>
    </source>
</reference>
<keyword evidence="1" id="KW-1133">Transmembrane helix</keyword>
<feature type="transmembrane region" description="Helical" evidence="1">
    <location>
        <begin position="323"/>
        <end position="341"/>
    </location>
</feature>
<evidence type="ECO:0000256" key="1">
    <source>
        <dbReference type="SAM" id="Phobius"/>
    </source>
</evidence>
<name>A0A5N7D7Y5_9EURO</name>
<keyword evidence="1" id="KW-0472">Membrane</keyword>
<feature type="transmembrane region" description="Helical" evidence="1">
    <location>
        <begin position="283"/>
        <end position="303"/>
    </location>
</feature>
<proteinExistence type="predicted"/>
<dbReference type="GeneID" id="43672251"/>
<dbReference type="Gene3D" id="1.20.58.340">
    <property type="entry name" value="Magnesium transport protein CorA, transmembrane region"/>
    <property type="match status" value="1"/>
</dbReference>
<evidence type="ECO:0000313" key="2">
    <source>
        <dbReference type="EMBL" id="KAE8402399.1"/>
    </source>
</evidence>
<dbReference type="AlphaFoldDB" id="A0A5N7D7Y5"/>
<dbReference type="EMBL" id="ML736788">
    <property type="protein sequence ID" value="KAE8402399.1"/>
    <property type="molecule type" value="Genomic_DNA"/>
</dbReference>
<evidence type="ECO:0000313" key="3">
    <source>
        <dbReference type="Proteomes" id="UP000325579"/>
    </source>
</evidence>
<dbReference type="RefSeq" id="XP_031939718.1">
    <property type="nucleotide sequence ID" value="XM_032087560.1"/>
</dbReference>
<keyword evidence="1" id="KW-0812">Transmembrane</keyword>
<protein>
    <submittedName>
        <fullName evidence="2">Uncharacterized protein</fullName>
    </submittedName>
</protein>
<dbReference type="OrthoDB" id="1046782at2759"/>
<dbReference type="Proteomes" id="UP000325579">
    <property type="component" value="Unassembled WGS sequence"/>
</dbReference>